<feature type="compositionally biased region" description="Polar residues" evidence="1">
    <location>
        <begin position="2324"/>
        <end position="2343"/>
    </location>
</feature>
<feature type="compositionally biased region" description="Polar residues" evidence="1">
    <location>
        <begin position="1618"/>
        <end position="1636"/>
    </location>
</feature>
<feature type="compositionally biased region" description="Basic and acidic residues" evidence="1">
    <location>
        <begin position="866"/>
        <end position="882"/>
    </location>
</feature>
<feature type="compositionally biased region" description="Low complexity" evidence="1">
    <location>
        <begin position="980"/>
        <end position="995"/>
    </location>
</feature>
<feature type="compositionally biased region" description="Basic and acidic residues" evidence="1">
    <location>
        <begin position="152"/>
        <end position="179"/>
    </location>
</feature>
<feature type="compositionally biased region" description="Low complexity" evidence="1">
    <location>
        <begin position="2363"/>
        <end position="2377"/>
    </location>
</feature>
<feature type="compositionally biased region" description="Polar residues" evidence="1">
    <location>
        <begin position="16"/>
        <end position="33"/>
    </location>
</feature>
<feature type="region of interest" description="Disordered" evidence="1">
    <location>
        <begin position="1979"/>
        <end position="2050"/>
    </location>
</feature>
<feature type="compositionally biased region" description="Low complexity" evidence="1">
    <location>
        <begin position="616"/>
        <end position="629"/>
    </location>
</feature>
<feature type="compositionally biased region" description="Basic and acidic residues" evidence="1">
    <location>
        <begin position="395"/>
        <end position="423"/>
    </location>
</feature>
<feature type="compositionally biased region" description="Polar residues" evidence="1">
    <location>
        <begin position="79"/>
        <end position="89"/>
    </location>
</feature>
<feature type="compositionally biased region" description="Pro residues" evidence="1">
    <location>
        <begin position="1346"/>
        <end position="1356"/>
    </location>
</feature>
<feature type="compositionally biased region" description="Polar residues" evidence="1">
    <location>
        <begin position="205"/>
        <end position="217"/>
    </location>
</feature>
<feature type="compositionally biased region" description="Low complexity" evidence="1">
    <location>
        <begin position="786"/>
        <end position="815"/>
    </location>
</feature>
<feature type="region of interest" description="Disordered" evidence="1">
    <location>
        <begin position="2065"/>
        <end position="2208"/>
    </location>
</feature>
<feature type="compositionally biased region" description="Polar residues" evidence="1">
    <location>
        <begin position="1876"/>
        <end position="1889"/>
    </location>
</feature>
<name>A0AAJ0CGG6_9HYPO</name>
<feature type="compositionally biased region" description="Basic and acidic residues" evidence="1">
    <location>
        <begin position="218"/>
        <end position="232"/>
    </location>
</feature>
<feature type="compositionally biased region" description="Polar residues" evidence="1">
    <location>
        <begin position="522"/>
        <end position="551"/>
    </location>
</feature>
<feature type="region of interest" description="Disordered" evidence="1">
    <location>
        <begin position="1669"/>
        <end position="1701"/>
    </location>
</feature>
<feature type="compositionally biased region" description="Basic and acidic residues" evidence="1">
    <location>
        <begin position="1591"/>
        <end position="1603"/>
    </location>
</feature>
<feature type="region of interest" description="Disordered" evidence="1">
    <location>
        <begin position="1713"/>
        <end position="1751"/>
    </location>
</feature>
<feature type="compositionally biased region" description="Polar residues" evidence="1">
    <location>
        <begin position="180"/>
        <end position="195"/>
    </location>
</feature>
<feature type="region of interest" description="Disordered" evidence="1">
    <location>
        <begin position="2484"/>
        <end position="2519"/>
    </location>
</feature>
<feature type="region of interest" description="Disordered" evidence="1">
    <location>
        <begin position="2251"/>
        <end position="2466"/>
    </location>
</feature>
<feature type="compositionally biased region" description="Polar residues" evidence="1">
    <location>
        <begin position="2010"/>
        <end position="2027"/>
    </location>
</feature>
<keyword evidence="3" id="KW-1185">Reference proteome</keyword>
<feature type="compositionally biased region" description="Polar residues" evidence="1">
    <location>
        <begin position="1015"/>
        <end position="1033"/>
    </location>
</feature>
<feature type="compositionally biased region" description="Polar residues" evidence="1">
    <location>
        <begin position="1678"/>
        <end position="1694"/>
    </location>
</feature>
<feature type="region of interest" description="Disordered" evidence="1">
    <location>
        <begin position="761"/>
        <end position="838"/>
    </location>
</feature>
<gene>
    <name evidence="2" type="ORF">QQS21_012052</name>
</gene>
<feature type="region of interest" description="Disordered" evidence="1">
    <location>
        <begin position="1"/>
        <end position="242"/>
    </location>
</feature>
<feature type="compositionally biased region" description="Polar residues" evidence="1">
    <location>
        <begin position="588"/>
        <end position="602"/>
    </location>
</feature>
<dbReference type="Proteomes" id="UP001251528">
    <property type="component" value="Unassembled WGS sequence"/>
</dbReference>
<evidence type="ECO:0008006" key="4">
    <source>
        <dbReference type="Google" id="ProtNLM"/>
    </source>
</evidence>
<feature type="region of interest" description="Disordered" evidence="1">
    <location>
        <begin position="1783"/>
        <end position="1820"/>
    </location>
</feature>
<accession>A0AAJ0CGG6</accession>
<evidence type="ECO:0000313" key="2">
    <source>
        <dbReference type="EMBL" id="KAK2590271.1"/>
    </source>
</evidence>
<evidence type="ECO:0000313" key="3">
    <source>
        <dbReference type="Proteomes" id="UP001251528"/>
    </source>
</evidence>
<feature type="region of interest" description="Disordered" evidence="1">
    <location>
        <begin position="1853"/>
        <end position="1893"/>
    </location>
</feature>
<feature type="compositionally biased region" description="Polar residues" evidence="1">
    <location>
        <begin position="1545"/>
        <end position="1554"/>
    </location>
</feature>
<protein>
    <recommendedName>
        <fullName evidence="4">SWI-SNF chromatin-remodeling complex protein</fullName>
    </recommendedName>
</protein>
<feature type="region of interest" description="Disordered" evidence="1">
    <location>
        <begin position="1333"/>
        <end position="1388"/>
    </location>
</feature>
<feature type="compositionally biased region" description="Polar residues" evidence="1">
    <location>
        <begin position="2251"/>
        <end position="2277"/>
    </location>
</feature>
<feature type="region of interest" description="Disordered" evidence="1">
    <location>
        <begin position="980"/>
        <end position="1052"/>
    </location>
</feature>
<feature type="compositionally biased region" description="Polar residues" evidence="1">
    <location>
        <begin position="761"/>
        <end position="785"/>
    </location>
</feature>
<feature type="compositionally biased region" description="Polar residues" evidence="1">
    <location>
        <begin position="2491"/>
        <end position="2501"/>
    </location>
</feature>
<feature type="compositionally biased region" description="Low complexity" evidence="1">
    <location>
        <begin position="1333"/>
        <end position="1343"/>
    </location>
</feature>
<sequence>MDRPFNQGHGRGQYPMSPQTPTGGNAYQVNVNRTKTKKWVDAKVQSYDGDDWGADESEEESEPVPAPPMSQPPVHATGSRGSSLPSLQTRHPIVSSAPSSNSKTGAVPEATGPSPSRVAPRSHDQAVSPSSADNTYGSGVLASYSQSTITPHSKEAAAADEKIASPSDIRRGLGEEKQQRQPPLDSSQSNPTTDLSHAKSETMSKGENFSLGNTTEAPKQDDLVEQDNDRRRLSTSPKLPDFARMSAFGTDLFSSSGNSFSADKPIVEQSSDTSFVRSPLLPKTEVTPAISEAQHIPVTQGLVTEPQVNNAETATAITSEKDEPEASQILAPVPEKHISSIGVDDKAAKTDAPSISPSSSHVLSKNNIPVLHPDSEVQAIAPLRTPSPRGPIRAAPEDQGPHSETPSDFKGDGKKQTESKQEASLELGPIQRKSTLNTVASSPVKDNDTLSDEILKSLSPTGASSDTFDRPATGDRSQPPSRDVARESNYTLKDYDNYWDDTDDKSKVPIAPVNIPRIPAISDSTDASASQPTTSSVDDSTEQLVSPQSSTLRRRFSWEAEEEAAQAKKHLASTMPTSTAPVPKIDENNQQSSPAVNAQSPVDSRKSVDEPSSTIGVSPQVSVGSSQPPTRQQPALEAPSPISTDSDKNLPTARANNRLSLADEKTLAQTSSNIVSSPSPEIHPALVDQFSPVSSVAPVASTSEQPQPQIMSFREIMNLQSPSERIAKYNETRDIFSVTNSGLDNWLSHLGVDHPDVSTTGPLFSAQSHQQVPLGTNSAAQASGNSPSAAQQPYYQQYLNASSPNTASSPTSRSRLGGLPIPGTQVSSSTFGHSGNQIGTKSKVLMHSAGKMGKGLLSKGKSKLRGTGDKGEALSPTDEPKAPRASRRTSWGMSLGLKSRGERDAPQDNVTQDEEPAPPTVESTMVPQIPQIPSAAPLSPLNPTAHSEFMPEWRSSATDSTVAQPLMALRHPAPPTQLLLQSRSQSQSQPGHSSSRVTAGLSRLEIPNSRPLLHNETNSAPLLSLSNSQQNRTVRYDNREASTSTRDHVDRDWVMVSREHPDLHQHHHQHQHSLSNIPPAMEARTDGAAPSGPVLEDSGIGLSQPTQQAEEPKRSSSFIGLPPIRRGSTFALNSKPKARRATDRFPIDDDEDEPFAELSFTNIVPDHEATLQNTSSMSYSSQEPTVLALADNRMNNVTAPAASSNEEGKDGVIISYSEIPQNGRNTREMGLPHHSEVPSAALHEQQSRVHDAMAQSQNPQLMPHPGQRPPTFGPWILEESKLTEPLNSVARNRSGTNGSQQQIMYGFDKETGLPSSESPTHHLLPQQPLQQNVQPPTQQLVQNHMAPPPRQRPGVPPSSAQRWPGLFTHAPDQRPRSNSRNGPQTYQAPYQTPVAYDEFVMPRSQTNEFAIPGVGPLEEDRGRRNRNSRLLKDFGQKIARATSRERRASLDHRPVVANFHGDQASESSIATGSELQDQTGQRPSFLFGRSGRRVSMDQGPRHHAATGEEQSIQEPQPPSAFPQPDKGRSLFGTGVGSKFIPSGLARSSTSNLNHAHSDGPAVLSQNESSDTAPKKKRFSGMARVSNLLNRNKQEDKLEPRDDLAGQLEPPAAPYQRLGRSSTTSSFETASHQNSMEGSPERQRDRRRTSVSGLITGMLGKRAAPKMQLIDPVPPLHTHPQTPMNLQSHHSNNAEPKSPQLDRHQQALVQNIPGPLTSYSTLGNTARDGLRPPPPMDADLLNQPVKPSEPSPLGLIVQHNSQQPSSTHVPVWQAGRGIDEKSLRPEMQQQQHAQQQQKSLTGLASPAQPGTANIEHKPQIDRLGHENVTADGEIMRPSTVSPDLSITSDWRVNEQQPEPHLSESGRNGLTDLDKHTTTPTQANNSQSLTDNPGVVKLTDLTKDENGLPASPATSHKPVLPVQRSVPEQLTSTNVNVQPNIPQQQIPVRAPADPQIYGMRPPPASPHGYGNLMHPQVIQQPQPQYQLQPRPPPQQFQGTPQHNERPGIVPDQPTQISEVNHPSISQQDSRLLAPSPHQGEAPQQGKEGSGFKWKGLTKRVSEQMTGFGQQNSLDARSDKNDKSAGNKFLGAFKRNSKQPDAQNTQPIHMGTMNHPSFQQHGIPPPKQLSYQQPAGQQGFGQHISGHSRPLNLIDDPMSQQHPQPHPQPQPHIQQSPIPTSGPFGLQQTQPYDHRGQQRSVQLEPEPRYDQVPIPRGYTAVHGEGAVVPTPYNVGRHDPNMHRYATQPQQLYAQQGSHVLQQQESPPPISQTSLPRQDSVSAYGMVTPPSAPSVEERRVSQPLGNLRSNPPSNTLPEPQKDLRIPVLTSQNVQQPGLLQPKTSSVNLGKPGADISPDSRATSDNGSVSQQSKSPSVVQVQGEHKANREDMTTPPPRSSTLGLDVAKAKQNSDDDIYDATPRLNKENAGESGKMRDLERSISDDSISEKPKKEEQIKTTKIPAELEDTAGAHARRTRLAAQEEKIWCDPEDDPNFQPQMSATSYPGQEWNPYGDPDFTDWKDE</sequence>
<feature type="region of interest" description="Disordered" evidence="1">
    <location>
        <begin position="853"/>
        <end position="924"/>
    </location>
</feature>
<feature type="compositionally biased region" description="Basic and acidic residues" evidence="1">
    <location>
        <begin position="334"/>
        <end position="349"/>
    </location>
</feature>
<feature type="compositionally biased region" description="Basic and acidic residues" evidence="1">
    <location>
        <begin position="1442"/>
        <end position="1454"/>
    </location>
</feature>
<feature type="region of interest" description="Disordered" evidence="1">
    <location>
        <begin position="315"/>
        <end position="652"/>
    </location>
</feature>
<comment type="caution">
    <text evidence="2">The sequence shown here is derived from an EMBL/GenBank/DDBJ whole genome shotgun (WGS) entry which is preliminary data.</text>
</comment>
<feature type="compositionally biased region" description="Polar residues" evidence="1">
    <location>
        <begin position="824"/>
        <end position="838"/>
    </location>
</feature>
<feature type="compositionally biased region" description="Basic and acidic residues" evidence="1">
    <location>
        <begin position="2419"/>
        <end position="2453"/>
    </location>
</feature>
<feature type="compositionally biased region" description="Basic and acidic residues" evidence="1">
    <location>
        <begin position="2073"/>
        <end position="2082"/>
    </location>
</feature>
<feature type="compositionally biased region" description="Polar residues" evidence="1">
    <location>
        <begin position="432"/>
        <end position="441"/>
    </location>
</feature>
<feature type="compositionally biased region" description="Polar residues" evidence="1">
    <location>
        <begin position="1464"/>
        <end position="1482"/>
    </location>
</feature>
<feature type="compositionally biased region" description="Polar residues" evidence="1">
    <location>
        <begin position="1376"/>
        <end position="1388"/>
    </location>
</feature>
<feature type="region of interest" description="Disordered" evidence="1">
    <location>
        <begin position="1080"/>
        <end position="1152"/>
    </location>
</feature>
<evidence type="ECO:0000256" key="1">
    <source>
        <dbReference type="SAM" id="MobiDB-lite"/>
    </source>
</evidence>
<dbReference type="EMBL" id="JASWJB010000461">
    <property type="protein sequence ID" value="KAK2590271.1"/>
    <property type="molecule type" value="Genomic_DNA"/>
</dbReference>
<feature type="compositionally biased region" description="Polar residues" evidence="1">
    <location>
        <begin position="2299"/>
        <end position="2313"/>
    </location>
</feature>
<proteinExistence type="predicted"/>
<feature type="region of interest" description="Disordered" evidence="1">
    <location>
        <begin position="1410"/>
        <end position="1648"/>
    </location>
</feature>
<feature type="compositionally biased region" description="Basic and acidic residues" evidence="1">
    <location>
        <begin position="2378"/>
        <end position="2387"/>
    </location>
</feature>
<feature type="compositionally biased region" description="Polar residues" evidence="1">
    <location>
        <begin position="125"/>
        <end position="151"/>
    </location>
</feature>
<reference evidence="2" key="1">
    <citation type="submission" date="2023-06" db="EMBL/GenBank/DDBJ databases">
        <title>Conoideocrella luteorostrata (Hypocreales: Clavicipitaceae), a potential biocontrol fungus for elongate hemlock scale in United States Christmas tree production areas.</title>
        <authorList>
            <person name="Barrett H."/>
            <person name="Lovett B."/>
            <person name="Macias A.M."/>
            <person name="Stajich J.E."/>
            <person name="Kasson M.T."/>
        </authorList>
    </citation>
    <scope>NUCLEOTIDE SEQUENCE</scope>
    <source>
        <strain evidence="2">ARSEF 14590</strain>
    </source>
</reference>
<feature type="compositionally biased region" description="Basic and acidic residues" evidence="1">
    <location>
        <begin position="1034"/>
        <end position="1052"/>
    </location>
</feature>
<feature type="region of interest" description="Disordered" evidence="1">
    <location>
        <begin position="1241"/>
        <end position="1274"/>
    </location>
</feature>
<organism evidence="2 3">
    <name type="scientific">Conoideocrella luteorostrata</name>
    <dbReference type="NCBI Taxonomy" id="1105319"/>
    <lineage>
        <taxon>Eukaryota</taxon>
        <taxon>Fungi</taxon>
        <taxon>Dikarya</taxon>
        <taxon>Ascomycota</taxon>
        <taxon>Pezizomycotina</taxon>
        <taxon>Sordariomycetes</taxon>
        <taxon>Hypocreomycetidae</taxon>
        <taxon>Hypocreales</taxon>
        <taxon>Clavicipitaceae</taxon>
        <taxon>Conoideocrella</taxon>
    </lineage>
</organism>
<feature type="compositionally biased region" description="Acidic residues" evidence="1">
    <location>
        <begin position="48"/>
        <end position="62"/>
    </location>
</feature>
<feature type="compositionally biased region" description="Low complexity" evidence="1">
    <location>
        <begin position="1787"/>
        <end position="1796"/>
    </location>
</feature>